<name>A0A5S5C7G9_9FLAO</name>
<evidence type="ECO:0000313" key="9">
    <source>
        <dbReference type="Proteomes" id="UP000324376"/>
    </source>
</evidence>
<keyword evidence="9" id="KW-1185">Reference proteome</keyword>
<evidence type="ECO:0000256" key="2">
    <source>
        <dbReference type="ARBA" id="ARBA00007613"/>
    </source>
</evidence>
<comment type="subcellular location">
    <subcellularLocation>
        <location evidence="1">Cell outer membrane</location>
    </subcellularLocation>
</comment>
<dbReference type="PANTHER" id="PTHR30026:SF20">
    <property type="entry name" value="OUTER MEMBRANE PROTEIN TOLC"/>
    <property type="match status" value="1"/>
</dbReference>
<keyword evidence="3" id="KW-0813">Transport</keyword>
<proteinExistence type="inferred from homology"/>
<comment type="similarity">
    <text evidence="2">Belongs to the outer membrane factor (OMF) (TC 1.B.17) family.</text>
</comment>
<comment type="caution">
    <text evidence="8">The sequence shown here is derived from an EMBL/GenBank/DDBJ whole genome shotgun (WGS) entry which is preliminary data.</text>
</comment>
<keyword evidence="6" id="KW-0472">Membrane</keyword>
<evidence type="ECO:0000256" key="3">
    <source>
        <dbReference type="ARBA" id="ARBA00022448"/>
    </source>
</evidence>
<dbReference type="RefSeq" id="WP_148782448.1">
    <property type="nucleotide sequence ID" value="NZ_VNHU01000004.1"/>
</dbReference>
<reference evidence="8 9" key="1">
    <citation type="submission" date="2019-07" db="EMBL/GenBank/DDBJ databases">
        <title>Genomic Encyclopedia of Archaeal and Bacterial Type Strains, Phase II (KMG-II): from individual species to whole genera.</title>
        <authorList>
            <person name="Goeker M."/>
        </authorList>
    </citation>
    <scope>NUCLEOTIDE SEQUENCE [LARGE SCALE GENOMIC DNA]</scope>
    <source>
        <strain evidence="8 9">DSM 17527</strain>
    </source>
</reference>
<sequence length="448" mass="51470">MKSKLTNSTLILFIIIIYFSSNCNAQRTLTLGDAIGFAMEHNVTIAKAENMVRESKNSAVTSYLQLLPSLIANGQARRASGTNFDEITGTVSTSTGNFYNAAINVNWDILNLLRRVSVIKAAKNNVQANKHSKEASKDLVVLLIIDNYLEILQNIQQDKIFQEFYTIQEKNLNRTMEMVKLGSLPAQDELIQKAELSRLKAAIVENRRIQNEQINKLKLMLSIDPGEHIVLQNIERTAPQITSNDNTISDFYSEALNNREDLLQRRHEVLNLKHLLNIRRADYYPQINLFYTYGTSFSSFQEQSFDDQFFKNNITNSFGVLISIPIFDGMRVRNSVFRAKIAHENAKLDLEQYKRTVYVEISNAKNALISSSEEILYRQDQEQSMSGAFELEQEKYYLGAGNPQDFEISRRNYIEAALLLNQIEYQQMYNAYALDYYLGKIYSNEKDK</sequence>
<evidence type="ECO:0000256" key="1">
    <source>
        <dbReference type="ARBA" id="ARBA00004442"/>
    </source>
</evidence>
<dbReference type="GO" id="GO:0015562">
    <property type="term" value="F:efflux transmembrane transporter activity"/>
    <property type="evidence" value="ECO:0007669"/>
    <property type="project" value="InterPro"/>
</dbReference>
<gene>
    <name evidence="8" type="ORF">BD809_104156</name>
</gene>
<dbReference type="GO" id="GO:0009279">
    <property type="term" value="C:cell outer membrane"/>
    <property type="evidence" value="ECO:0007669"/>
    <property type="project" value="UniProtKB-SubCell"/>
</dbReference>
<dbReference type="Proteomes" id="UP000324376">
    <property type="component" value="Unassembled WGS sequence"/>
</dbReference>
<dbReference type="EMBL" id="VNHU01000004">
    <property type="protein sequence ID" value="TYP74336.1"/>
    <property type="molecule type" value="Genomic_DNA"/>
</dbReference>
<dbReference type="SUPFAM" id="SSF56954">
    <property type="entry name" value="Outer membrane efflux proteins (OEP)"/>
    <property type="match status" value="1"/>
</dbReference>
<dbReference type="InterPro" id="IPR051906">
    <property type="entry name" value="TolC-like"/>
</dbReference>
<keyword evidence="5" id="KW-0812">Transmembrane</keyword>
<dbReference type="Pfam" id="PF02321">
    <property type="entry name" value="OEP"/>
    <property type="match status" value="1"/>
</dbReference>
<dbReference type="InterPro" id="IPR003423">
    <property type="entry name" value="OMP_efflux"/>
</dbReference>
<evidence type="ECO:0000256" key="5">
    <source>
        <dbReference type="ARBA" id="ARBA00022692"/>
    </source>
</evidence>
<evidence type="ECO:0000256" key="7">
    <source>
        <dbReference type="ARBA" id="ARBA00023237"/>
    </source>
</evidence>
<evidence type="ECO:0000256" key="4">
    <source>
        <dbReference type="ARBA" id="ARBA00022452"/>
    </source>
</evidence>
<dbReference type="OrthoDB" id="9811587at2"/>
<keyword evidence="4" id="KW-1134">Transmembrane beta strand</keyword>
<evidence type="ECO:0000313" key="8">
    <source>
        <dbReference type="EMBL" id="TYP74336.1"/>
    </source>
</evidence>
<dbReference type="Gene3D" id="1.20.1600.10">
    <property type="entry name" value="Outer membrane efflux proteins (OEP)"/>
    <property type="match status" value="1"/>
</dbReference>
<protein>
    <submittedName>
        <fullName evidence="8">Outer membrane protein TolC</fullName>
    </submittedName>
</protein>
<keyword evidence="7" id="KW-0998">Cell outer membrane</keyword>
<evidence type="ECO:0000256" key="6">
    <source>
        <dbReference type="ARBA" id="ARBA00023136"/>
    </source>
</evidence>
<dbReference type="GO" id="GO:0015288">
    <property type="term" value="F:porin activity"/>
    <property type="evidence" value="ECO:0007669"/>
    <property type="project" value="TreeGrafter"/>
</dbReference>
<organism evidence="8 9">
    <name type="scientific">Aquimarina intermedia</name>
    <dbReference type="NCBI Taxonomy" id="350814"/>
    <lineage>
        <taxon>Bacteria</taxon>
        <taxon>Pseudomonadati</taxon>
        <taxon>Bacteroidota</taxon>
        <taxon>Flavobacteriia</taxon>
        <taxon>Flavobacteriales</taxon>
        <taxon>Flavobacteriaceae</taxon>
        <taxon>Aquimarina</taxon>
    </lineage>
</organism>
<dbReference type="GO" id="GO:1990281">
    <property type="term" value="C:efflux pump complex"/>
    <property type="evidence" value="ECO:0007669"/>
    <property type="project" value="TreeGrafter"/>
</dbReference>
<dbReference type="PANTHER" id="PTHR30026">
    <property type="entry name" value="OUTER MEMBRANE PROTEIN TOLC"/>
    <property type="match status" value="1"/>
</dbReference>
<dbReference type="AlphaFoldDB" id="A0A5S5C7G9"/>
<accession>A0A5S5C7G9</accession>